<reference evidence="1 2" key="1">
    <citation type="submission" date="2019-09" db="EMBL/GenBank/DDBJ databases">
        <title>Draft genome sequences of 48 bacterial type strains from the CCUG.</title>
        <authorList>
            <person name="Tunovic T."/>
            <person name="Pineiro-Iglesias B."/>
            <person name="Unosson C."/>
            <person name="Inganas E."/>
            <person name="Ohlen M."/>
            <person name="Cardew S."/>
            <person name="Jensie-Markopoulos S."/>
            <person name="Salva-Serra F."/>
            <person name="Jaen-Luchoro D."/>
            <person name="Karlsson R."/>
            <person name="Svensson-Stadler L."/>
            <person name="Chun J."/>
            <person name="Moore E."/>
        </authorList>
    </citation>
    <scope>NUCLEOTIDE SEQUENCE [LARGE SCALE GENOMIC DNA]</scope>
    <source>
        <strain evidence="1 2">CCUG 65686</strain>
    </source>
</reference>
<dbReference type="Proteomes" id="UP000473470">
    <property type="component" value="Unassembled WGS sequence"/>
</dbReference>
<evidence type="ECO:0000313" key="1">
    <source>
        <dbReference type="EMBL" id="KAB0637054.1"/>
    </source>
</evidence>
<dbReference type="RefSeq" id="WP_124517608.1">
    <property type="nucleotide sequence ID" value="NZ_LPAM01000096.1"/>
</dbReference>
<evidence type="ECO:0000313" key="2">
    <source>
        <dbReference type="Proteomes" id="UP000473470"/>
    </source>
</evidence>
<comment type="caution">
    <text evidence="1">The sequence shown here is derived from an EMBL/GenBank/DDBJ whole genome shotgun (WGS) entry which is preliminary data.</text>
</comment>
<dbReference type="EMBL" id="VZOK01000023">
    <property type="protein sequence ID" value="KAB0637054.1"/>
    <property type="molecule type" value="Genomic_DNA"/>
</dbReference>
<sequence>MFGDNQDASGVLILFDQEKHNEFALIAAMTPRSLAAVDTFAANASGYAPLSQVVPARRVPPGIRSTGQPGIHKMNTIRFIK</sequence>
<name>A0A6L3MWM9_9BURK</name>
<dbReference type="AlphaFoldDB" id="A0A6L3MWM9"/>
<gene>
    <name evidence="1" type="ORF">F7R25_17350</name>
</gene>
<proteinExistence type="predicted"/>
<organism evidence="1 2">
    <name type="scientific">Burkholderia stagnalis</name>
    <dbReference type="NCBI Taxonomy" id="1503054"/>
    <lineage>
        <taxon>Bacteria</taxon>
        <taxon>Pseudomonadati</taxon>
        <taxon>Pseudomonadota</taxon>
        <taxon>Betaproteobacteria</taxon>
        <taxon>Burkholderiales</taxon>
        <taxon>Burkholderiaceae</taxon>
        <taxon>Burkholderia</taxon>
        <taxon>Burkholderia cepacia complex</taxon>
    </lineage>
</organism>
<protein>
    <submittedName>
        <fullName evidence="1">Uncharacterized protein</fullName>
    </submittedName>
</protein>
<accession>A0A6L3MWM9</accession>